<feature type="transmembrane region" description="Helical" evidence="2">
    <location>
        <begin position="30"/>
        <end position="50"/>
    </location>
</feature>
<evidence type="ECO:0000313" key="5">
    <source>
        <dbReference type="Proteomes" id="UP000198867"/>
    </source>
</evidence>
<feature type="transmembrane region" description="Helical" evidence="2">
    <location>
        <begin position="111"/>
        <end position="135"/>
    </location>
</feature>
<keyword evidence="5" id="KW-1185">Reference proteome</keyword>
<dbReference type="Proteomes" id="UP000198867">
    <property type="component" value="Unassembled WGS sequence"/>
</dbReference>
<accession>A0A1I5AK65</accession>
<reference evidence="5" key="1">
    <citation type="submission" date="2016-10" db="EMBL/GenBank/DDBJ databases">
        <authorList>
            <person name="Varghese N."/>
            <person name="Submissions S."/>
        </authorList>
    </citation>
    <scope>NUCLEOTIDE SEQUENCE [LARGE SCALE GENOMIC DNA]</scope>
    <source>
        <strain evidence="5">CGMCC 1.11101</strain>
    </source>
</reference>
<evidence type="ECO:0000259" key="3">
    <source>
        <dbReference type="Pfam" id="PF07331"/>
    </source>
</evidence>
<gene>
    <name evidence="4" type="ORF">SAMN05216219_1527</name>
</gene>
<keyword evidence="2" id="KW-0472">Membrane</keyword>
<organism evidence="4 5">
    <name type="scientific">Mycetocola miduiensis</name>
    <dbReference type="NCBI Taxonomy" id="995034"/>
    <lineage>
        <taxon>Bacteria</taxon>
        <taxon>Bacillati</taxon>
        <taxon>Actinomycetota</taxon>
        <taxon>Actinomycetes</taxon>
        <taxon>Micrococcales</taxon>
        <taxon>Microbacteriaceae</taxon>
        <taxon>Mycetocola</taxon>
    </lineage>
</organism>
<evidence type="ECO:0000256" key="2">
    <source>
        <dbReference type="SAM" id="Phobius"/>
    </source>
</evidence>
<proteinExistence type="predicted"/>
<evidence type="ECO:0000313" key="4">
    <source>
        <dbReference type="EMBL" id="SFN62881.1"/>
    </source>
</evidence>
<feature type="transmembrane region" description="Helical" evidence="2">
    <location>
        <begin position="147"/>
        <end position="173"/>
    </location>
</feature>
<protein>
    <submittedName>
        <fullName evidence="4">Putative tricarboxylic transport membrane protein</fullName>
    </submittedName>
</protein>
<keyword evidence="2" id="KW-1133">Transmembrane helix</keyword>
<dbReference type="EMBL" id="FOVM01000003">
    <property type="protein sequence ID" value="SFN62881.1"/>
    <property type="molecule type" value="Genomic_DNA"/>
</dbReference>
<dbReference type="Pfam" id="PF07331">
    <property type="entry name" value="TctB"/>
    <property type="match status" value="1"/>
</dbReference>
<feature type="transmembrane region" description="Helical" evidence="2">
    <location>
        <begin position="62"/>
        <end position="81"/>
    </location>
</feature>
<feature type="region of interest" description="Disordered" evidence="1">
    <location>
        <begin position="1"/>
        <end position="20"/>
    </location>
</feature>
<sequence>MGAAGTGPARPSAGGEPAEASAPRSKLGEYIFAGLALALGIFVFVGAFAIRLPTSGTQVGPRVFPFMVGTILVISAAMVIVDIARGKLGDLEQGEDVDTQAKTDWITLAKIVAFVAAFIALLEIIGWPFAAALLFGGVAWSLGAKRWWVALLIGLALGFVVYIVFGGLLGLSLPPGPLLTWLDPLLQSLRG</sequence>
<dbReference type="AlphaFoldDB" id="A0A1I5AK65"/>
<keyword evidence="2" id="KW-0812">Transmembrane</keyword>
<evidence type="ECO:0000256" key="1">
    <source>
        <dbReference type="SAM" id="MobiDB-lite"/>
    </source>
</evidence>
<dbReference type="InterPro" id="IPR009936">
    <property type="entry name" value="DUF1468"/>
</dbReference>
<dbReference type="STRING" id="995034.SAMN05216219_1527"/>
<feature type="domain" description="DUF1468" evidence="3">
    <location>
        <begin position="32"/>
        <end position="174"/>
    </location>
</feature>
<name>A0A1I5AK65_9MICO</name>